<proteinExistence type="predicted"/>
<dbReference type="EMBL" id="CP019646">
    <property type="protein sequence ID" value="AQQ71640.1"/>
    <property type="molecule type" value="Genomic_DNA"/>
</dbReference>
<dbReference type="KEGG" id="pbas:SMSP2_02017"/>
<dbReference type="Proteomes" id="UP000188181">
    <property type="component" value="Chromosome"/>
</dbReference>
<gene>
    <name evidence="1" type="ORF">SMSP2_02017</name>
</gene>
<dbReference type="AlphaFoldDB" id="A0A1Q2MG36"/>
<organism evidence="1 2">
    <name type="scientific">Limihaloglobus sulfuriphilus</name>
    <dbReference type="NCBI Taxonomy" id="1851148"/>
    <lineage>
        <taxon>Bacteria</taxon>
        <taxon>Pseudomonadati</taxon>
        <taxon>Planctomycetota</taxon>
        <taxon>Phycisphaerae</taxon>
        <taxon>Sedimentisphaerales</taxon>
        <taxon>Sedimentisphaeraceae</taxon>
        <taxon>Limihaloglobus</taxon>
    </lineage>
</organism>
<name>A0A1Q2MG36_9BACT</name>
<sequence length="65" mass="7456">MLASLNSMQMMDLKTEIQSKSPHAMQLYGGVKNTLECGGKRRRDTALKMLYTQIHRCFIRCCSTE</sequence>
<accession>A0A1Q2MG36</accession>
<evidence type="ECO:0000313" key="2">
    <source>
        <dbReference type="Proteomes" id="UP000188181"/>
    </source>
</evidence>
<evidence type="ECO:0000313" key="1">
    <source>
        <dbReference type="EMBL" id="AQQ71640.1"/>
    </source>
</evidence>
<reference evidence="2" key="1">
    <citation type="submission" date="2017-02" db="EMBL/GenBank/DDBJ databases">
        <title>Comparative genomics and description of representatives of a novel lineage of planctomycetes thriving in anoxic sediments.</title>
        <authorList>
            <person name="Spring S."/>
            <person name="Bunk B."/>
            <person name="Sproer C."/>
        </authorList>
    </citation>
    <scope>NUCLEOTIDE SEQUENCE [LARGE SCALE GENOMIC DNA]</scope>
    <source>
        <strain evidence="2">SM-Chi-D1</strain>
    </source>
</reference>
<protein>
    <submittedName>
        <fullName evidence="1">Uncharacterized protein</fullName>
    </submittedName>
</protein>
<keyword evidence="2" id="KW-1185">Reference proteome</keyword>